<organism evidence="1 2">
    <name type="scientific">Chryseosolibacter indicus</name>
    <dbReference type="NCBI Taxonomy" id="2782351"/>
    <lineage>
        <taxon>Bacteria</taxon>
        <taxon>Pseudomonadati</taxon>
        <taxon>Bacteroidota</taxon>
        <taxon>Cytophagia</taxon>
        <taxon>Cytophagales</taxon>
        <taxon>Chryseotaleaceae</taxon>
        <taxon>Chryseosolibacter</taxon>
    </lineage>
</organism>
<reference evidence="1 2" key="1">
    <citation type="submission" date="2021-05" db="EMBL/GenBank/DDBJ databases">
        <title>A Polyphasic approach of four new species of the genus Ohtaekwangia: Ohtaekwangia histidinii sp. nov., Ohtaekwangia cretensis sp. nov., Ohtaekwangia indiensis sp. nov., Ohtaekwangia reichenbachii sp. nov. from diverse environment.</title>
        <authorList>
            <person name="Octaviana S."/>
        </authorList>
    </citation>
    <scope>NUCLEOTIDE SEQUENCE [LARGE SCALE GENOMIC DNA]</scope>
    <source>
        <strain evidence="1 2">PWU20</strain>
    </source>
</reference>
<dbReference type="RefSeq" id="WP_254157742.1">
    <property type="nucleotide sequence ID" value="NZ_JAHESD010000110.1"/>
</dbReference>
<comment type="caution">
    <text evidence="1">The sequence shown here is derived from an EMBL/GenBank/DDBJ whole genome shotgun (WGS) entry which is preliminary data.</text>
</comment>
<evidence type="ECO:0000313" key="1">
    <source>
        <dbReference type="EMBL" id="MBT1706423.1"/>
    </source>
</evidence>
<gene>
    <name evidence="1" type="ORF">KK060_24305</name>
</gene>
<name>A0ABS5VYD8_9BACT</name>
<sequence length="87" mass="9561">MTKCNVPIAIGMITDCITSGVKLTRLQHGLLYGTREIAIEEMSFKTIEDVRMTSDSGDGLSCSSDEVAKRRWSEGLSLFGSIMNDNQ</sequence>
<keyword evidence="2" id="KW-1185">Reference proteome</keyword>
<accession>A0ABS5VYD8</accession>
<protein>
    <submittedName>
        <fullName evidence="1">Uncharacterized protein</fullName>
    </submittedName>
</protein>
<dbReference type="EMBL" id="JAHESD010000110">
    <property type="protein sequence ID" value="MBT1706423.1"/>
    <property type="molecule type" value="Genomic_DNA"/>
</dbReference>
<dbReference type="Proteomes" id="UP000772618">
    <property type="component" value="Unassembled WGS sequence"/>
</dbReference>
<proteinExistence type="predicted"/>
<evidence type="ECO:0000313" key="2">
    <source>
        <dbReference type="Proteomes" id="UP000772618"/>
    </source>
</evidence>